<organism evidence="2 3">
    <name type="scientific">Polarella glacialis</name>
    <name type="common">Dinoflagellate</name>
    <dbReference type="NCBI Taxonomy" id="89957"/>
    <lineage>
        <taxon>Eukaryota</taxon>
        <taxon>Sar</taxon>
        <taxon>Alveolata</taxon>
        <taxon>Dinophyceae</taxon>
        <taxon>Suessiales</taxon>
        <taxon>Suessiaceae</taxon>
        <taxon>Polarella</taxon>
    </lineage>
</organism>
<gene>
    <name evidence="2" type="ORF">PGLA1383_LOCUS48735</name>
</gene>
<protein>
    <recommendedName>
        <fullName evidence="4">PDZ domain-containing protein</fullName>
    </recommendedName>
</protein>
<evidence type="ECO:0000313" key="3">
    <source>
        <dbReference type="Proteomes" id="UP000654075"/>
    </source>
</evidence>
<keyword evidence="1" id="KW-0732">Signal</keyword>
<evidence type="ECO:0008006" key="4">
    <source>
        <dbReference type="Google" id="ProtNLM"/>
    </source>
</evidence>
<sequence>MRGRALLVLLLASLVQSQLPDDMEWARARRCSAAGKFLDFTVWTTPPMFLPPCVNACPDGTEAAGHEVLPLCGEVPVCALPKRMGATGVRLRFVLREHCQESSCAWRGRWSDYRQRATVKVAQLLGVPLSEVRSDLIYWKLPQWPPAEESPDLVKFVISRNGEAGFPRDQTAGGRRALEVLDPWYSLHLTFRVASLRISTKNRGMALFKANLSSDVLDHLGLQVEVSEFELVFGVPTEQALGIREFWTARHVMAFRAWWGGGRDVAVGAFRQFQNPSPAVDSLGALPKPWHALAPLSVAVALGCTAVAYNLSAAFVGSSPQLRGGPAVARGVGTDYLLRNGPKDADPPAVDTSKAAGATVDIEFKKRPFGIARYVPGVGGKGAVVRDVTQKTRYPGDPQGQAFVAGVQADWVLKSVNGQDVSGMDFFVVMQMLDDEVMDPVAAMSLNLKASGVKTDLRNDGAERTQGEKFAITSDLDKVAVVDMPAKLVYQQM</sequence>
<dbReference type="Proteomes" id="UP000654075">
    <property type="component" value="Unassembled WGS sequence"/>
</dbReference>
<keyword evidence="3" id="KW-1185">Reference proteome</keyword>
<name>A0A813H599_POLGL</name>
<feature type="chain" id="PRO_5032389538" description="PDZ domain-containing protein" evidence="1">
    <location>
        <begin position="18"/>
        <end position="493"/>
    </location>
</feature>
<dbReference type="AlphaFoldDB" id="A0A813H599"/>
<evidence type="ECO:0000256" key="1">
    <source>
        <dbReference type="SAM" id="SignalP"/>
    </source>
</evidence>
<comment type="caution">
    <text evidence="2">The sequence shown here is derived from an EMBL/GenBank/DDBJ whole genome shotgun (WGS) entry which is preliminary data.</text>
</comment>
<feature type="signal peptide" evidence="1">
    <location>
        <begin position="1"/>
        <end position="17"/>
    </location>
</feature>
<accession>A0A813H599</accession>
<reference evidence="2" key="1">
    <citation type="submission" date="2021-02" db="EMBL/GenBank/DDBJ databases">
        <authorList>
            <person name="Dougan E. K."/>
            <person name="Rhodes N."/>
            <person name="Thang M."/>
            <person name="Chan C."/>
        </authorList>
    </citation>
    <scope>NUCLEOTIDE SEQUENCE</scope>
</reference>
<proteinExistence type="predicted"/>
<evidence type="ECO:0000313" key="2">
    <source>
        <dbReference type="EMBL" id="CAE8632807.1"/>
    </source>
</evidence>
<dbReference type="EMBL" id="CAJNNV010030530">
    <property type="protein sequence ID" value="CAE8632807.1"/>
    <property type="molecule type" value="Genomic_DNA"/>
</dbReference>